<accession>L0D8A1</accession>
<protein>
    <recommendedName>
        <fullName evidence="3">DUF1569 domain-containing protein</fullName>
    </recommendedName>
</protein>
<keyword evidence="2" id="KW-1185">Reference proteome</keyword>
<organism evidence="1 2">
    <name type="scientific">Singulisphaera acidiphila (strain ATCC BAA-1392 / DSM 18658 / VKM B-2454 / MOB10)</name>
    <dbReference type="NCBI Taxonomy" id="886293"/>
    <lineage>
        <taxon>Bacteria</taxon>
        <taxon>Pseudomonadati</taxon>
        <taxon>Planctomycetota</taxon>
        <taxon>Planctomycetia</taxon>
        <taxon>Isosphaerales</taxon>
        <taxon>Isosphaeraceae</taxon>
        <taxon>Singulisphaera</taxon>
    </lineage>
</organism>
<evidence type="ECO:0000313" key="1">
    <source>
        <dbReference type="EMBL" id="AGA25058.1"/>
    </source>
</evidence>
<evidence type="ECO:0000313" key="2">
    <source>
        <dbReference type="Proteomes" id="UP000010798"/>
    </source>
</evidence>
<dbReference type="EMBL" id="CP003364">
    <property type="protein sequence ID" value="AGA25058.1"/>
    <property type="molecule type" value="Genomic_DNA"/>
</dbReference>
<dbReference type="RefSeq" id="WP_015244241.1">
    <property type="nucleotide sequence ID" value="NC_019892.1"/>
</dbReference>
<dbReference type="STRING" id="886293.Sinac_0643"/>
<evidence type="ECO:0008006" key="3">
    <source>
        <dbReference type="Google" id="ProtNLM"/>
    </source>
</evidence>
<reference evidence="1 2" key="1">
    <citation type="submission" date="2012-02" db="EMBL/GenBank/DDBJ databases">
        <title>Complete sequence of chromosome of Singulisphaera acidiphila DSM 18658.</title>
        <authorList>
            <consortium name="US DOE Joint Genome Institute (JGI-PGF)"/>
            <person name="Lucas S."/>
            <person name="Copeland A."/>
            <person name="Lapidus A."/>
            <person name="Glavina del Rio T."/>
            <person name="Dalin E."/>
            <person name="Tice H."/>
            <person name="Bruce D."/>
            <person name="Goodwin L."/>
            <person name="Pitluck S."/>
            <person name="Peters L."/>
            <person name="Ovchinnikova G."/>
            <person name="Chertkov O."/>
            <person name="Kyrpides N."/>
            <person name="Mavromatis K."/>
            <person name="Ivanova N."/>
            <person name="Brettin T."/>
            <person name="Detter J.C."/>
            <person name="Han C."/>
            <person name="Larimer F."/>
            <person name="Land M."/>
            <person name="Hauser L."/>
            <person name="Markowitz V."/>
            <person name="Cheng J.-F."/>
            <person name="Hugenholtz P."/>
            <person name="Woyke T."/>
            <person name="Wu D."/>
            <person name="Tindall B."/>
            <person name="Pomrenke H."/>
            <person name="Brambilla E."/>
            <person name="Klenk H.-P."/>
            <person name="Eisen J.A."/>
        </authorList>
    </citation>
    <scope>NUCLEOTIDE SEQUENCE [LARGE SCALE GENOMIC DNA]</scope>
    <source>
        <strain evidence="2">ATCC BAA-1392 / DSM 18658 / VKM B-2454 / MOB10</strain>
    </source>
</reference>
<dbReference type="InterPro" id="IPR034660">
    <property type="entry name" value="DinB/YfiT-like"/>
</dbReference>
<name>L0D8A1_SINAD</name>
<dbReference type="HOGENOM" id="CLU_114958_0_0_0"/>
<dbReference type="Pfam" id="PF07606">
    <property type="entry name" value="DUF1569"/>
    <property type="match status" value="1"/>
</dbReference>
<dbReference type="InterPro" id="IPR011463">
    <property type="entry name" value="DUF1569"/>
</dbReference>
<proteinExistence type="predicted"/>
<dbReference type="Proteomes" id="UP000010798">
    <property type="component" value="Chromosome"/>
</dbReference>
<dbReference type="eggNOG" id="ENOG5032YKI">
    <property type="taxonomic scope" value="Bacteria"/>
</dbReference>
<dbReference type="KEGG" id="saci:Sinac_0643"/>
<sequence>MAERRTLSFATLDRVMPDVDQLLEGHETLGNWSLGQICNHLATGITGSVDGFPFRTPWIYRKTLGAVRRRRVFQTGRMATGVQLPSRFCPKPGLDARAEAEALRATLRYYAGYQEPLAMHPIFGELTRDEWSRLHAIHCAHHLSFVLPRGSGN</sequence>
<dbReference type="AlphaFoldDB" id="L0D8A1"/>
<gene>
    <name evidence="1" type="ordered locus">Sinac_0643</name>
</gene>
<dbReference type="OrthoDB" id="282689at2"/>
<dbReference type="Gene3D" id="1.20.120.450">
    <property type="entry name" value="dinb family like domain"/>
    <property type="match status" value="1"/>
</dbReference>